<sequence>MARSTDLVVALVGALLALLAAPLAAQEFPPLTGRVVDQAGIIPPDVEAQLTQKLEVLEAQSQRQLVVATVNDLEGYDIADYGYQLGREWGLGDAERNDGALLLVAPNERRVHIASGYGVEGWLTDAVSKLIIENAIVPAFRDGDYAGGIVAGTDAIVDVLMLPPDEAARIAKEAGEAREKDSGFPIGMLFWLLFMFVFFVLPIIRSGKRRKYRARGKGPWGKRDDDDDDYGGGWGRTARDIILWEVGTAIARGAMGGGRGGGGFGGGGFGGGGFSGGGGSFGGGGASGGW</sequence>
<reference evidence="4 5" key="1">
    <citation type="submission" date="2014-04" db="EMBL/GenBank/DDBJ databases">
        <title>A comprehensive comparison of genomes of Erythrobacter spp. Strains.</title>
        <authorList>
            <person name="Zheng Q."/>
        </authorList>
    </citation>
    <scope>NUCLEOTIDE SEQUENCE [LARGE SCALE GENOMIC DNA]</scope>
    <source>
        <strain evidence="4 5">DSM 8509</strain>
    </source>
</reference>
<evidence type="ECO:0000313" key="5">
    <source>
        <dbReference type="Proteomes" id="UP000027866"/>
    </source>
</evidence>
<dbReference type="Pfam" id="PF04536">
    <property type="entry name" value="TPM_phosphatase"/>
    <property type="match status" value="1"/>
</dbReference>
<dbReference type="PANTHER" id="PTHR30373">
    <property type="entry name" value="UPF0603 PROTEIN YGCG"/>
    <property type="match status" value="1"/>
</dbReference>
<gene>
    <name evidence="4" type="ORF">EH32_12960</name>
</gene>
<dbReference type="PANTHER" id="PTHR30373:SF2">
    <property type="entry name" value="UPF0603 PROTEIN YGCG"/>
    <property type="match status" value="1"/>
</dbReference>
<evidence type="ECO:0000256" key="2">
    <source>
        <dbReference type="SAM" id="SignalP"/>
    </source>
</evidence>
<evidence type="ECO:0000313" key="4">
    <source>
        <dbReference type="EMBL" id="KEO93131.1"/>
    </source>
</evidence>
<keyword evidence="1" id="KW-0812">Transmembrane</keyword>
<dbReference type="RefSeq" id="WP_181443739.1">
    <property type="nucleotide sequence ID" value="NZ_CP017057.1"/>
</dbReference>
<keyword evidence="1" id="KW-0472">Membrane</keyword>
<dbReference type="Gene3D" id="3.10.310.50">
    <property type="match status" value="1"/>
</dbReference>
<dbReference type="AlphaFoldDB" id="A0A074ME72"/>
<accession>A0A074ME72</accession>
<evidence type="ECO:0000256" key="1">
    <source>
        <dbReference type="SAM" id="Phobius"/>
    </source>
</evidence>
<dbReference type="PATRIC" id="fig|39960.10.peg.1071"/>
<feature type="signal peptide" evidence="2">
    <location>
        <begin position="1"/>
        <end position="25"/>
    </location>
</feature>
<keyword evidence="1" id="KW-1133">Transmembrane helix</keyword>
<name>A0A074ME72_9SPHN</name>
<feature type="transmembrane region" description="Helical" evidence="1">
    <location>
        <begin position="184"/>
        <end position="204"/>
    </location>
</feature>
<dbReference type="InterPro" id="IPR007621">
    <property type="entry name" value="TPM_dom"/>
</dbReference>
<feature type="chain" id="PRO_5001697073" evidence="2">
    <location>
        <begin position="26"/>
        <end position="290"/>
    </location>
</feature>
<keyword evidence="2" id="KW-0732">Signal</keyword>
<protein>
    <submittedName>
        <fullName evidence="4">Methanol dehydrogenase</fullName>
    </submittedName>
</protein>
<dbReference type="Proteomes" id="UP000027866">
    <property type="component" value="Unassembled WGS sequence"/>
</dbReference>
<evidence type="ECO:0000259" key="3">
    <source>
        <dbReference type="Pfam" id="PF04536"/>
    </source>
</evidence>
<proteinExistence type="predicted"/>
<keyword evidence="5" id="KW-1185">Reference proteome</keyword>
<dbReference type="EMBL" id="JMIX01000007">
    <property type="protein sequence ID" value="KEO93131.1"/>
    <property type="molecule type" value="Genomic_DNA"/>
</dbReference>
<dbReference type="KEGG" id="elq:Ga0102493_111983"/>
<organism evidence="4 5">
    <name type="scientific">Erythrobacter litoralis</name>
    <dbReference type="NCBI Taxonomy" id="39960"/>
    <lineage>
        <taxon>Bacteria</taxon>
        <taxon>Pseudomonadati</taxon>
        <taxon>Pseudomonadota</taxon>
        <taxon>Alphaproteobacteria</taxon>
        <taxon>Sphingomonadales</taxon>
        <taxon>Erythrobacteraceae</taxon>
        <taxon>Erythrobacter/Porphyrobacter group</taxon>
        <taxon>Erythrobacter</taxon>
    </lineage>
</organism>
<comment type="caution">
    <text evidence="4">The sequence shown here is derived from an EMBL/GenBank/DDBJ whole genome shotgun (WGS) entry which is preliminary data.</text>
</comment>
<feature type="domain" description="TPM" evidence="3">
    <location>
        <begin position="35"/>
        <end position="158"/>
    </location>
</feature>